<proteinExistence type="predicted"/>
<reference evidence="2" key="1">
    <citation type="submission" date="2015-06" db="EMBL/GenBank/DDBJ databases">
        <title>Expansion of signal transduction pathways in fungi by whole-genome duplication.</title>
        <authorList>
            <consortium name="DOE Joint Genome Institute"/>
            <person name="Corrochano L.M."/>
            <person name="Kuo A."/>
            <person name="Marcet-Houben M."/>
            <person name="Polaino S."/>
            <person name="Salamov A."/>
            <person name="Villalobos J.M."/>
            <person name="Alvarez M.I."/>
            <person name="Avalos J."/>
            <person name="Benito E.P."/>
            <person name="Benoit I."/>
            <person name="Burger G."/>
            <person name="Camino L.P."/>
            <person name="Canovas D."/>
            <person name="Cerda-Olmedo E."/>
            <person name="Cheng J.-F."/>
            <person name="Dominguez A."/>
            <person name="Elias M."/>
            <person name="Eslava A.P."/>
            <person name="Glaser F."/>
            <person name="Grimwood J."/>
            <person name="Gutierrez G."/>
            <person name="Heitman J."/>
            <person name="Henrissat B."/>
            <person name="Iturriaga E.A."/>
            <person name="Lang B.F."/>
            <person name="Lavin J.L."/>
            <person name="Lee S."/>
            <person name="Li W."/>
            <person name="Lindquist E."/>
            <person name="Lopez-Garcia S."/>
            <person name="Luque E.M."/>
            <person name="Marcos A.T."/>
            <person name="Martin J."/>
            <person name="McCluskey K."/>
            <person name="Medina H.R."/>
            <person name="Miralles-Duran A."/>
            <person name="Miyazaki A."/>
            <person name="Munoz-Torres E."/>
            <person name="Oguiza J.A."/>
            <person name="Ohm R."/>
            <person name="Olmedo M."/>
            <person name="Orejas M."/>
            <person name="Ortiz-Castellanos L."/>
            <person name="Pisabarro A.G."/>
            <person name="Rodriguez-Romero J."/>
            <person name="Ruiz-Herrera J."/>
            <person name="Ruiz-Vazquez R."/>
            <person name="Sanz C."/>
            <person name="Schackwitz W."/>
            <person name="Schmutz J."/>
            <person name="Shahriari M."/>
            <person name="Shelest E."/>
            <person name="Silva-Franco F."/>
            <person name="Soanes D."/>
            <person name="Syed K."/>
            <person name="Tagua V.G."/>
            <person name="Talbot N.J."/>
            <person name="Thon M."/>
            <person name="De vries R.P."/>
            <person name="Wiebenga A."/>
            <person name="Yadav J.S."/>
            <person name="Braun E.L."/>
            <person name="Baker S."/>
            <person name="Garre V."/>
            <person name="Horwitz B."/>
            <person name="Torres-Martinez S."/>
            <person name="Idnurm A."/>
            <person name="Herrera-Estrella A."/>
            <person name="Gabaldon T."/>
            <person name="Grigoriev I.V."/>
        </authorList>
    </citation>
    <scope>NUCLEOTIDE SEQUENCE [LARGE SCALE GENOMIC DNA]</scope>
    <source>
        <strain evidence="2">NRRL 1555(-)</strain>
    </source>
</reference>
<gene>
    <name evidence="1" type="ORF">PHYBLDRAFT_167670</name>
</gene>
<dbReference type="InParanoid" id="A0A162NH74"/>
<dbReference type="RefSeq" id="XP_018292288.1">
    <property type="nucleotide sequence ID" value="XM_018435688.1"/>
</dbReference>
<dbReference type="EMBL" id="KV440979">
    <property type="protein sequence ID" value="OAD74248.1"/>
    <property type="molecule type" value="Genomic_DNA"/>
</dbReference>
<dbReference type="OrthoDB" id="2289959at2759"/>
<dbReference type="Proteomes" id="UP000077315">
    <property type="component" value="Unassembled WGS sequence"/>
</dbReference>
<organism evidence="1 2">
    <name type="scientific">Phycomyces blakesleeanus (strain ATCC 8743b / DSM 1359 / FGSC 10004 / NBRC 33097 / NRRL 1555)</name>
    <dbReference type="NCBI Taxonomy" id="763407"/>
    <lineage>
        <taxon>Eukaryota</taxon>
        <taxon>Fungi</taxon>
        <taxon>Fungi incertae sedis</taxon>
        <taxon>Mucoromycota</taxon>
        <taxon>Mucoromycotina</taxon>
        <taxon>Mucoromycetes</taxon>
        <taxon>Mucorales</taxon>
        <taxon>Phycomycetaceae</taxon>
        <taxon>Phycomyces</taxon>
    </lineage>
</organism>
<dbReference type="GeneID" id="28996594"/>
<evidence type="ECO:0000313" key="1">
    <source>
        <dbReference type="EMBL" id="OAD74248.1"/>
    </source>
</evidence>
<keyword evidence="2" id="KW-1185">Reference proteome</keyword>
<protein>
    <submittedName>
        <fullName evidence="1">Uncharacterized protein</fullName>
    </submittedName>
</protein>
<dbReference type="AlphaFoldDB" id="A0A162NH74"/>
<accession>A0A162NH74</accession>
<dbReference type="VEuPathDB" id="FungiDB:PHYBLDRAFT_167670"/>
<evidence type="ECO:0000313" key="2">
    <source>
        <dbReference type="Proteomes" id="UP000077315"/>
    </source>
</evidence>
<sequence length="198" mass="23263">MTHLRIQQKEKKVLKNALKAIKEFPFTTLLNRKQFNSLREQVLISINSDQTLIFERNLQKIQPHKKTTLNFVSTIRSRIKDSTFCRFKKSVQIDVQAFWRLAKESGIEDYPKGSKNEEMSNFYYKLFGFSIIGFRTRESLSNDRKVFKNVVYSDGYSISFLSSSHKEKQFKCHPKKSLRIFGIKSKMDVKSGPWTMGQ</sequence>
<name>A0A162NH74_PHYB8</name>